<organism evidence="3 4">
    <name type="scientific">Vulcanisaeta souniana JCM 11219</name>
    <dbReference type="NCBI Taxonomy" id="1293586"/>
    <lineage>
        <taxon>Archaea</taxon>
        <taxon>Thermoproteota</taxon>
        <taxon>Thermoprotei</taxon>
        <taxon>Thermoproteales</taxon>
        <taxon>Thermoproteaceae</taxon>
        <taxon>Vulcanisaeta</taxon>
    </lineage>
</organism>
<reference evidence="2" key="4">
    <citation type="journal article" date="2023" name="Microbiol. Resour. Announc.">
        <title>Complete Genome Sequence of Vulcanisaeta souniana Strain IC-059, a Hyperthermophilic Archaeon Isolated from Hot Spring Water in Japan.</title>
        <authorList>
            <person name="Kato S."/>
            <person name="Itoh T."/>
            <person name="Wu L."/>
            <person name="Ma J."/>
            <person name="Ohkuma M."/>
        </authorList>
    </citation>
    <scope>NUCLEOTIDE SEQUENCE</scope>
    <source>
        <strain evidence="2">JCM 11219</strain>
    </source>
</reference>
<sequence>MNINTHASLTPMMNLAILGVVATILGLGIFNINFLLHPTGQLTVTEILVVSLFLGMLHGITPDEHTWPITFSYAVGEYSSKGGMRAGFLFSLGFTLQRALLTTLGYIGLAYIYMRYNLDGPVYFIVGLVMAIAGSYILKGRYFHLPIDVLLGGHQHHTNEARRIPLHEAHPREVPIKMTIVHGLIAGFGFGAYASIITFVLAPEMPSIWYAPLPGLMFGIGTMIMQIILGAIFGGLLRAKKFTEEEVKYVGRKTAGITLYYGGIVFALVGLLIIFLPQIDAWAISTGIPIPNLDAIDIGFLLVISVVGIIGLYGIIKSYREAVKVHRINSTNPNSS</sequence>
<reference evidence="5" key="3">
    <citation type="submission" date="2022-09" db="EMBL/GenBank/DDBJ databases">
        <title>Complete genome sequence of Vulcanisaeta souniana.</title>
        <authorList>
            <person name="Kato S."/>
            <person name="Itoh T."/>
            <person name="Ohkuma M."/>
        </authorList>
    </citation>
    <scope>NUCLEOTIDE SEQUENCE [LARGE SCALE GENOMIC DNA]</scope>
    <source>
        <strain evidence="5">JCM 11219</strain>
    </source>
</reference>
<reference evidence="3" key="1">
    <citation type="journal article" date="2014" name="Int. J. Syst. Evol. Microbiol.">
        <title>Complete genome sequence of Corynebacterium casei LMG S-19264T (=DSM 44701T), isolated from a smear-ripened cheese.</title>
        <authorList>
            <consortium name="US DOE Joint Genome Institute (JGI-PGF)"/>
            <person name="Walter F."/>
            <person name="Albersmeier A."/>
            <person name="Kalinowski J."/>
            <person name="Ruckert C."/>
        </authorList>
    </citation>
    <scope>NUCLEOTIDE SEQUENCE</scope>
    <source>
        <strain evidence="3">JCM 11219</strain>
    </source>
</reference>
<accession>A0A830ECM8</accession>
<dbReference type="AlphaFoldDB" id="A0A830ECM8"/>
<evidence type="ECO:0000313" key="3">
    <source>
        <dbReference type="EMBL" id="GGI71871.1"/>
    </source>
</evidence>
<gene>
    <name evidence="3" type="ORF">GCM10007112_05810</name>
    <name evidence="2" type="ORF">Vsou_07110</name>
</gene>
<keyword evidence="1" id="KW-0812">Transmembrane</keyword>
<dbReference type="Proteomes" id="UP001060771">
    <property type="component" value="Chromosome"/>
</dbReference>
<feature type="transmembrane region" description="Helical" evidence="1">
    <location>
        <begin position="88"/>
        <end position="114"/>
    </location>
</feature>
<evidence type="ECO:0000256" key="1">
    <source>
        <dbReference type="SAM" id="Phobius"/>
    </source>
</evidence>
<feature type="transmembrane region" description="Helical" evidence="1">
    <location>
        <begin position="296"/>
        <end position="316"/>
    </location>
</feature>
<feature type="transmembrane region" description="Helical" evidence="1">
    <location>
        <begin position="120"/>
        <end position="138"/>
    </location>
</feature>
<keyword evidence="1" id="KW-0472">Membrane</keyword>
<feature type="transmembrane region" description="Helical" evidence="1">
    <location>
        <begin position="208"/>
        <end position="237"/>
    </location>
</feature>
<evidence type="ECO:0000313" key="2">
    <source>
        <dbReference type="EMBL" id="BDR91618.1"/>
    </source>
</evidence>
<dbReference type="EMBL" id="BMNM01000001">
    <property type="protein sequence ID" value="GGI71871.1"/>
    <property type="molecule type" value="Genomic_DNA"/>
</dbReference>
<dbReference type="EMBL" id="AP026830">
    <property type="protein sequence ID" value="BDR91618.1"/>
    <property type="molecule type" value="Genomic_DNA"/>
</dbReference>
<feature type="transmembrane region" description="Helical" evidence="1">
    <location>
        <begin position="258"/>
        <end position="276"/>
    </location>
</feature>
<keyword evidence="5" id="KW-1185">Reference proteome</keyword>
<evidence type="ECO:0000313" key="5">
    <source>
        <dbReference type="Proteomes" id="UP001060771"/>
    </source>
</evidence>
<keyword evidence="1" id="KW-1133">Transmembrane helix</keyword>
<feature type="transmembrane region" description="Helical" evidence="1">
    <location>
        <begin position="180"/>
        <end position="202"/>
    </location>
</feature>
<reference evidence="3" key="2">
    <citation type="submission" date="2020-09" db="EMBL/GenBank/DDBJ databases">
        <authorList>
            <person name="Sun Q."/>
            <person name="Ohkuma M."/>
        </authorList>
    </citation>
    <scope>NUCLEOTIDE SEQUENCE</scope>
    <source>
        <strain evidence="3">JCM 11219</strain>
    </source>
</reference>
<feature type="transmembrane region" description="Helical" evidence="1">
    <location>
        <begin position="12"/>
        <end position="36"/>
    </location>
</feature>
<protein>
    <submittedName>
        <fullName evidence="3">Uncharacterized protein</fullName>
    </submittedName>
</protein>
<evidence type="ECO:0000313" key="4">
    <source>
        <dbReference type="Proteomes" id="UP000657075"/>
    </source>
</evidence>
<name>A0A830ECM8_9CREN</name>
<proteinExistence type="predicted"/>
<dbReference type="Proteomes" id="UP000657075">
    <property type="component" value="Unassembled WGS sequence"/>
</dbReference>